<evidence type="ECO:0000256" key="8">
    <source>
        <dbReference type="ARBA" id="ARBA00022528"/>
    </source>
</evidence>
<evidence type="ECO:0000256" key="9">
    <source>
        <dbReference type="ARBA" id="ARBA00022640"/>
    </source>
</evidence>
<dbReference type="GO" id="GO:0004418">
    <property type="term" value="F:hydroxymethylbilane synthase activity"/>
    <property type="evidence" value="ECO:0007669"/>
    <property type="project" value="UniProtKB-EC"/>
</dbReference>
<dbReference type="VEuPathDB" id="CryptoDB:Vbra_10189"/>
<dbReference type="FunFam" id="3.40.190.10:FF:000004">
    <property type="entry name" value="Porphobilinogen deaminase"/>
    <property type="match status" value="1"/>
</dbReference>
<dbReference type="Pfam" id="PF03900">
    <property type="entry name" value="Porphobil_deamC"/>
    <property type="match status" value="1"/>
</dbReference>
<reference evidence="17 18" key="1">
    <citation type="submission" date="2014-11" db="EMBL/GenBank/DDBJ databases">
        <authorList>
            <person name="Zhu J."/>
            <person name="Qi W."/>
            <person name="Song R."/>
        </authorList>
    </citation>
    <scope>NUCLEOTIDE SEQUENCE [LARGE SCALE GENOMIC DNA]</scope>
</reference>
<dbReference type="SUPFAM" id="SSF54782">
    <property type="entry name" value="Porphobilinogen deaminase (hydroxymethylbilane synthase), C-terminal domain"/>
    <property type="match status" value="1"/>
</dbReference>
<protein>
    <recommendedName>
        <fullName evidence="13">Porphobilinogen deaminase, chloroplastic</fullName>
        <ecNumber evidence="7">2.5.1.61</ecNumber>
    </recommendedName>
    <alternativeName>
        <fullName evidence="12">Hydroxymethylbilane synthase</fullName>
    </alternativeName>
</protein>
<dbReference type="OrthoDB" id="564646at2759"/>
<evidence type="ECO:0000256" key="1">
    <source>
        <dbReference type="ARBA" id="ARBA00001916"/>
    </source>
</evidence>
<keyword evidence="14" id="KW-0732">Signal</keyword>
<dbReference type="PRINTS" id="PR00151">
    <property type="entry name" value="PORPHBDMNASE"/>
</dbReference>
<accession>A0A0G4GNY0</accession>
<dbReference type="PANTHER" id="PTHR11557">
    <property type="entry name" value="PORPHOBILINOGEN DEAMINASE"/>
    <property type="match status" value="1"/>
</dbReference>
<dbReference type="PhylomeDB" id="A0A0G4GNY0"/>
<evidence type="ECO:0000259" key="15">
    <source>
        <dbReference type="Pfam" id="PF01379"/>
    </source>
</evidence>
<dbReference type="NCBIfam" id="TIGR00212">
    <property type="entry name" value="hemC"/>
    <property type="match status" value="1"/>
</dbReference>
<evidence type="ECO:0000256" key="12">
    <source>
        <dbReference type="ARBA" id="ARBA00033064"/>
    </source>
</evidence>
<dbReference type="GO" id="GO:0006782">
    <property type="term" value="P:protoporphyrinogen IX biosynthetic process"/>
    <property type="evidence" value="ECO:0007669"/>
    <property type="project" value="UniProtKB-UniPathway"/>
</dbReference>
<evidence type="ECO:0000256" key="7">
    <source>
        <dbReference type="ARBA" id="ARBA00012655"/>
    </source>
</evidence>
<dbReference type="InParanoid" id="A0A0G4GNY0"/>
<dbReference type="GO" id="GO:0009507">
    <property type="term" value="C:chloroplast"/>
    <property type="evidence" value="ECO:0007669"/>
    <property type="project" value="UniProtKB-SubCell"/>
</dbReference>
<dbReference type="STRING" id="1169540.A0A0G4GNY0"/>
<dbReference type="InterPro" id="IPR022417">
    <property type="entry name" value="Porphobilin_deaminase_N"/>
</dbReference>
<organism evidence="17 18">
    <name type="scientific">Vitrella brassicaformis (strain CCMP3155)</name>
    <dbReference type="NCBI Taxonomy" id="1169540"/>
    <lineage>
        <taxon>Eukaryota</taxon>
        <taxon>Sar</taxon>
        <taxon>Alveolata</taxon>
        <taxon>Colpodellida</taxon>
        <taxon>Vitrellaceae</taxon>
        <taxon>Vitrella</taxon>
    </lineage>
</organism>
<comment type="function">
    <text evidence="2">Tetrapolymerization of the monopyrrole PBG into the hydroxymethylbilane pre-uroporphyrinogen in several discrete steps.</text>
</comment>
<gene>
    <name evidence="17" type="ORF">Vbra_10189</name>
</gene>
<comment type="subcellular location">
    <subcellularLocation>
        <location evidence="3">Plastid</location>
        <location evidence="3">Chloroplast</location>
    </subcellularLocation>
</comment>
<comment type="pathway">
    <text evidence="5">Porphyrin-containing compound metabolism; chlorophyll biosynthesis.</text>
</comment>
<dbReference type="HAMAP" id="MF_00260">
    <property type="entry name" value="Porphobil_deam"/>
    <property type="match status" value="1"/>
</dbReference>
<sequence>MSDFPLLLLLVALLSPLLSAVGAFTPSVHPSALHRHRPATLAYVDQHTRHRSSLRMQQTSTETDVAAAGEGVKTAGAKRARLIIGTRGSPLALAQAHETKRRLGEAFPELAEEGAVELKIIKTTGDERLDIALAEIGGKGLFTKELDVALLAKEVDICVHSMKDVPTYLPEGTVLACNLPREDTRDVFISRKAKTIRELPDGSVVGSASLRRQAQILAINPTLKVVNFRGNVQTRLKKLEAGEVDATMLALAGLKRMSMEGEATSIVDKDDVLPAVAQGAIGIQCRSDDTQILEWIDALNCPDTKRCVDCERAFLAQLDGNCRTPIAGQARVEPDGRLKFRGLIASPDGKRIINVDKEGPAQDAVNIGKQAGEELRATCGEEFLKEIQEQVGQAFLKTPTIGSGPTA</sequence>
<comment type="pathway">
    <text evidence="4">Porphyrin-containing compound metabolism; protoporphyrin-IX biosynthesis; coproporphyrinogen-III from 5-aminolevulinate: step 2/4.</text>
</comment>
<evidence type="ECO:0000256" key="4">
    <source>
        <dbReference type="ARBA" id="ARBA00004735"/>
    </source>
</evidence>
<evidence type="ECO:0000256" key="11">
    <source>
        <dbReference type="ARBA" id="ARBA00023244"/>
    </source>
</evidence>
<evidence type="ECO:0000256" key="10">
    <source>
        <dbReference type="ARBA" id="ARBA00022679"/>
    </source>
</evidence>
<dbReference type="EC" id="2.5.1.61" evidence="7"/>
<feature type="chain" id="PRO_5005190264" description="Porphobilinogen deaminase, chloroplastic" evidence="14">
    <location>
        <begin position="24"/>
        <end position="407"/>
    </location>
</feature>
<comment type="cofactor">
    <cofactor evidence="1">
        <name>dipyrromethane</name>
        <dbReference type="ChEBI" id="CHEBI:60342"/>
    </cofactor>
</comment>
<dbReference type="FunCoup" id="A0A0G4GNY0">
    <property type="interactions" value="295"/>
</dbReference>
<keyword evidence="10" id="KW-0808">Transferase</keyword>
<dbReference type="Pfam" id="PF01379">
    <property type="entry name" value="Porphobil_deam"/>
    <property type="match status" value="1"/>
</dbReference>
<name>A0A0G4GNY0_VITBC</name>
<evidence type="ECO:0000256" key="6">
    <source>
        <dbReference type="ARBA" id="ARBA00005638"/>
    </source>
</evidence>
<dbReference type="PROSITE" id="PS00533">
    <property type="entry name" value="PORPHOBILINOGEN_DEAM"/>
    <property type="match status" value="1"/>
</dbReference>
<dbReference type="SUPFAM" id="SSF53850">
    <property type="entry name" value="Periplasmic binding protein-like II"/>
    <property type="match status" value="1"/>
</dbReference>
<dbReference type="InterPro" id="IPR000860">
    <property type="entry name" value="HemC"/>
</dbReference>
<feature type="domain" description="Porphobilinogen deaminase C-terminal" evidence="16">
    <location>
        <begin position="306"/>
        <end position="376"/>
    </location>
</feature>
<evidence type="ECO:0000259" key="16">
    <source>
        <dbReference type="Pfam" id="PF03900"/>
    </source>
</evidence>
<evidence type="ECO:0000256" key="3">
    <source>
        <dbReference type="ARBA" id="ARBA00004229"/>
    </source>
</evidence>
<keyword evidence="11" id="KW-0627">Porphyrin biosynthesis</keyword>
<dbReference type="InterPro" id="IPR022418">
    <property type="entry name" value="Porphobilinogen_deaminase_C"/>
</dbReference>
<dbReference type="OMA" id="NAHEWAG"/>
<dbReference type="Proteomes" id="UP000041254">
    <property type="component" value="Unassembled WGS sequence"/>
</dbReference>
<feature type="signal peptide" evidence="14">
    <location>
        <begin position="1"/>
        <end position="23"/>
    </location>
</feature>
<evidence type="ECO:0000256" key="2">
    <source>
        <dbReference type="ARBA" id="ARBA00002869"/>
    </source>
</evidence>
<dbReference type="CDD" id="cd13648">
    <property type="entry name" value="PBP2_PBGD_1"/>
    <property type="match status" value="1"/>
</dbReference>
<evidence type="ECO:0000313" key="18">
    <source>
        <dbReference type="Proteomes" id="UP000041254"/>
    </source>
</evidence>
<dbReference type="AlphaFoldDB" id="A0A0G4GNY0"/>
<evidence type="ECO:0000256" key="13">
    <source>
        <dbReference type="ARBA" id="ARBA00074324"/>
    </source>
</evidence>
<proteinExistence type="inferred from homology"/>
<dbReference type="UniPathway" id="UPA00251">
    <property type="reaction ID" value="UER00319"/>
</dbReference>
<dbReference type="InterPro" id="IPR022419">
    <property type="entry name" value="Porphobilin_deaminase_cofac_BS"/>
</dbReference>
<dbReference type="PANTHER" id="PTHR11557:SF0">
    <property type="entry name" value="PORPHOBILINOGEN DEAMINASE"/>
    <property type="match status" value="1"/>
</dbReference>
<feature type="domain" description="Porphobilinogen deaminase N-terminal" evidence="15">
    <location>
        <begin position="82"/>
        <end position="293"/>
    </location>
</feature>
<evidence type="ECO:0000256" key="5">
    <source>
        <dbReference type="ARBA" id="ARBA00005173"/>
    </source>
</evidence>
<comment type="similarity">
    <text evidence="6">Belongs to the HMBS family.</text>
</comment>
<dbReference type="InterPro" id="IPR036803">
    <property type="entry name" value="Porphobilinogen_deaminase_C_sf"/>
</dbReference>
<dbReference type="Gene3D" id="3.30.160.40">
    <property type="entry name" value="Porphobilinogen deaminase, C-terminal domain"/>
    <property type="match status" value="1"/>
</dbReference>
<evidence type="ECO:0000313" key="17">
    <source>
        <dbReference type="EMBL" id="CEM32015.1"/>
    </source>
</evidence>
<evidence type="ECO:0000256" key="14">
    <source>
        <dbReference type="SAM" id="SignalP"/>
    </source>
</evidence>
<dbReference type="FunFam" id="3.40.190.10:FF:000101">
    <property type="entry name" value="Porphobilinogen deaminase, chloroplastic"/>
    <property type="match status" value="1"/>
</dbReference>
<dbReference type="EMBL" id="CDMY01000741">
    <property type="protein sequence ID" value="CEM32015.1"/>
    <property type="molecule type" value="Genomic_DNA"/>
</dbReference>
<keyword evidence="18" id="KW-1185">Reference proteome</keyword>
<keyword evidence="9" id="KW-0934">Plastid</keyword>
<keyword evidence="8" id="KW-0150">Chloroplast</keyword>
<dbReference type="Gene3D" id="3.40.190.10">
    <property type="entry name" value="Periplasmic binding protein-like II"/>
    <property type="match status" value="2"/>
</dbReference>
<dbReference type="FunFam" id="3.30.160.40:FF:000001">
    <property type="entry name" value="Porphobilinogen deaminase"/>
    <property type="match status" value="1"/>
</dbReference>